<name>A0A6G0TMW8_APHGL</name>
<gene>
    <name evidence="1" type="ORF">AGLY_007592</name>
</gene>
<dbReference type="EMBL" id="VYZN01000025">
    <property type="protein sequence ID" value="KAE9535691.1"/>
    <property type="molecule type" value="Genomic_DNA"/>
</dbReference>
<reference evidence="1 2" key="1">
    <citation type="submission" date="2019-08" db="EMBL/GenBank/DDBJ databases">
        <title>The genome of the soybean aphid Biotype 1, its phylome, world population structure and adaptation to the North American continent.</title>
        <authorList>
            <person name="Giordano R."/>
            <person name="Donthu R.K."/>
            <person name="Hernandez A.G."/>
            <person name="Wright C.L."/>
            <person name="Zimin A.V."/>
        </authorList>
    </citation>
    <scope>NUCLEOTIDE SEQUENCE [LARGE SCALE GENOMIC DNA]</scope>
    <source>
        <tissue evidence="1">Whole aphids</tissue>
    </source>
</reference>
<sequence>MLFFNFWMIQISAIEHIFQTKKIRNNYITGLQIKYNKNCAHSVYTILANLSYFHYTINYSYLKLILMIDYMTYLVYLQDNIKLKNNTNLNHKYKSKTSNTASKCTKSIIVFGIVKGHPICLHNQSNTNGIFLFMGAQQKTYLALSGNGTCCIISARNLKSSILHIKYNESSTFNPIPIASVATRTLQEFLGSLNFCAWANFGVFTFAISTVQDTCLEGSFFSSANFLSSPIKSENYKKFNYQNILYFCYHTLSFALRYTSVAKSFKGPQYTPELDDKLLIKSIKSPLFSLPVSSAPTFISSGLGFTGTGTNKVDKLSSFLNLF</sequence>
<accession>A0A6G0TMW8</accession>
<protein>
    <submittedName>
        <fullName evidence="1">Uncharacterized protein</fullName>
    </submittedName>
</protein>
<dbReference type="Proteomes" id="UP000475862">
    <property type="component" value="Unassembled WGS sequence"/>
</dbReference>
<organism evidence="1 2">
    <name type="scientific">Aphis glycines</name>
    <name type="common">Soybean aphid</name>
    <dbReference type="NCBI Taxonomy" id="307491"/>
    <lineage>
        <taxon>Eukaryota</taxon>
        <taxon>Metazoa</taxon>
        <taxon>Ecdysozoa</taxon>
        <taxon>Arthropoda</taxon>
        <taxon>Hexapoda</taxon>
        <taxon>Insecta</taxon>
        <taxon>Pterygota</taxon>
        <taxon>Neoptera</taxon>
        <taxon>Paraneoptera</taxon>
        <taxon>Hemiptera</taxon>
        <taxon>Sternorrhyncha</taxon>
        <taxon>Aphidomorpha</taxon>
        <taxon>Aphidoidea</taxon>
        <taxon>Aphididae</taxon>
        <taxon>Aphidini</taxon>
        <taxon>Aphis</taxon>
        <taxon>Aphis</taxon>
    </lineage>
</organism>
<comment type="caution">
    <text evidence="1">The sequence shown here is derived from an EMBL/GenBank/DDBJ whole genome shotgun (WGS) entry which is preliminary data.</text>
</comment>
<evidence type="ECO:0000313" key="2">
    <source>
        <dbReference type="Proteomes" id="UP000475862"/>
    </source>
</evidence>
<proteinExistence type="predicted"/>
<keyword evidence="2" id="KW-1185">Reference proteome</keyword>
<dbReference type="AlphaFoldDB" id="A0A6G0TMW8"/>
<evidence type="ECO:0000313" key="1">
    <source>
        <dbReference type="EMBL" id="KAE9535691.1"/>
    </source>
</evidence>